<feature type="transmembrane region" description="Helical" evidence="1">
    <location>
        <begin position="38"/>
        <end position="59"/>
    </location>
</feature>
<dbReference type="AlphaFoldDB" id="A0A2A4CPU4"/>
<keyword evidence="3" id="KW-1185">Reference proteome</keyword>
<gene>
    <name evidence="2" type="ORF">CLN94_11490</name>
</gene>
<comment type="caution">
    <text evidence="2">The sequence shown here is derived from an EMBL/GenBank/DDBJ whole genome shotgun (WGS) entry which is preliminary data.</text>
</comment>
<reference evidence="2 3" key="1">
    <citation type="submission" date="2017-09" db="EMBL/GenBank/DDBJ databases">
        <title>A multilocus sequence analysis scheme for characterization of bacteria in the genus Thioclava.</title>
        <authorList>
            <person name="Liu Y."/>
            <person name="Shao Z."/>
        </authorList>
    </citation>
    <scope>NUCLEOTIDE SEQUENCE [LARGE SCALE GENOMIC DNA]</scope>
    <source>
        <strain evidence="2 3">CAU 1312</strain>
    </source>
</reference>
<dbReference type="Proteomes" id="UP000243507">
    <property type="component" value="Unassembled WGS sequence"/>
</dbReference>
<dbReference type="EMBL" id="NTJD01000008">
    <property type="protein sequence ID" value="PCD76114.1"/>
    <property type="molecule type" value="Genomic_DNA"/>
</dbReference>
<accession>A0A2A4CPU4</accession>
<dbReference type="OrthoDB" id="7833467at2"/>
<feature type="transmembrane region" description="Helical" evidence="1">
    <location>
        <begin position="7"/>
        <end position="26"/>
    </location>
</feature>
<organism evidence="2 3">
    <name type="scientific">Pseudothioclava arenosa</name>
    <dbReference type="NCBI Taxonomy" id="1795308"/>
    <lineage>
        <taxon>Bacteria</taxon>
        <taxon>Pseudomonadati</taxon>
        <taxon>Pseudomonadota</taxon>
        <taxon>Alphaproteobacteria</taxon>
        <taxon>Rhodobacterales</taxon>
        <taxon>Paracoccaceae</taxon>
        <taxon>Pseudothioclava</taxon>
    </lineage>
</organism>
<proteinExistence type="predicted"/>
<evidence type="ECO:0000313" key="2">
    <source>
        <dbReference type="EMBL" id="PCD76114.1"/>
    </source>
</evidence>
<evidence type="ECO:0000313" key="3">
    <source>
        <dbReference type="Proteomes" id="UP000243507"/>
    </source>
</evidence>
<keyword evidence="1" id="KW-0472">Membrane</keyword>
<keyword evidence="1" id="KW-0812">Transmembrane</keyword>
<protein>
    <submittedName>
        <fullName evidence="2">Uncharacterized protein</fullName>
    </submittedName>
</protein>
<name>A0A2A4CPU4_9RHOB</name>
<keyword evidence="1" id="KW-1133">Transmembrane helix</keyword>
<sequence>MSRIEVIALSLSALWLAMVGLFYWMMPPAPEGSTGGMMTTVMVLVAIALPISMIWVAAVTARTTRELRHEAASLRASIEAMRAAWSSTQAMRAGQAVERKLDEIAAATRQAETTIATFASRRDAGATQPSADRKAALIAPKPAASADEQPALALGTPAEALRHPVSVADFIRALNFPDNAEDKAGFHALRNALQDRTMAKLIRAAQDVLNLIAQDGIYMDDLKPDRARPEIWRRFATGERGREIAALGGIRDRSSIALCAGRMRGDTVFRDAAHHFLRQFDKTFSEFEKNASDTEIAELAETRTARAFMLLGRVTGIFD</sequence>
<evidence type="ECO:0000256" key="1">
    <source>
        <dbReference type="SAM" id="Phobius"/>
    </source>
</evidence>